<evidence type="ECO:0000256" key="2">
    <source>
        <dbReference type="SAM" id="Phobius"/>
    </source>
</evidence>
<feature type="transmembrane region" description="Helical" evidence="2">
    <location>
        <begin position="29"/>
        <end position="50"/>
    </location>
</feature>
<feature type="transmembrane region" description="Helical" evidence="2">
    <location>
        <begin position="148"/>
        <end position="166"/>
    </location>
</feature>
<dbReference type="Proteomes" id="UP000198122">
    <property type="component" value="Unassembled WGS sequence"/>
</dbReference>
<dbReference type="RefSeq" id="WP_088817423.1">
    <property type="nucleotide sequence ID" value="NZ_FYEZ01000001.1"/>
</dbReference>
<feature type="region of interest" description="Disordered" evidence="1">
    <location>
        <begin position="1"/>
        <end position="20"/>
    </location>
</feature>
<dbReference type="EMBL" id="FYEZ01000001">
    <property type="protein sequence ID" value="SNC61079.1"/>
    <property type="molecule type" value="Genomic_DNA"/>
</dbReference>
<keyword evidence="2" id="KW-0472">Membrane</keyword>
<gene>
    <name evidence="3" type="ORF">SAMN05445756_0409</name>
</gene>
<protein>
    <submittedName>
        <fullName evidence="3">Uncharacterized protein</fullName>
    </submittedName>
</protein>
<dbReference type="AlphaFoldDB" id="A0A212T4Y7"/>
<keyword evidence="2" id="KW-0812">Transmembrane</keyword>
<evidence type="ECO:0000313" key="3">
    <source>
        <dbReference type="EMBL" id="SNC61079.1"/>
    </source>
</evidence>
<keyword evidence="2" id="KW-1133">Transmembrane helix</keyword>
<reference evidence="3 4" key="1">
    <citation type="submission" date="2017-06" db="EMBL/GenBank/DDBJ databases">
        <authorList>
            <person name="Kim H.J."/>
            <person name="Triplett B.A."/>
        </authorList>
    </citation>
    <scope>NUCLEOTIDE SEQUENCE [LARGE SCALE GENOMIC DNA]</scope>
    <source>
        <strain evidence="3 4">DSM 22179</strain>
    </source>
</reference>
<evidence type="ECO:0000256" key="1">
    <source>
        <dbReference type="SAM" id="MobiDB-lite"/>
    </source>
</evidence>
<sequence>MSPHAATPSGPVQQSPAHRVPGPVRASQALLLVGLLLSGLWAFGATQGWWVDLEATSTAVDETEISTAASGRGWDLPDDGEELRRMLNGTSVVLAVVSGLGWVVALLMVRQRVPMARGFLAGLWVVGVLLLGRWVAGAGLVNSAALQALALAMLGVGLAATALLFLPSARRWTEAATAYRPV</sequence>
<feature type="transmembrane region" description="Helical" evidence="2">
    <location>
        <begin position="119"/>
        <end position="136"/>
    </location>
</feature>
<name>A0A212T4Y7_9MICO</name>
<feature type="transmembrane region" description="Helical" evidence="2">
    <location>
        <begin position="86"/>
        <end position="107"/>
    </location>
</feature>
<organism evidence="3 4">
    <name type="scientific">Kytococcus aerolatus</name>
    <dbReference type="NCBI Taxonomy" id="592308"/>
    <lineage>
        <taxon>Bacteria</taxon>
        <taxon>Bacillati</taxon>
        <taxon>Actinomycetota</taxon>
        <taxon>Actinomycetes</taxon>
        <taxon>Micrococcales</taxon>
        <taxon>Kytococcaceae</taxon>
        <taxon>Kytococcus</taxon>
    </lineage>
</organism>
<accession>A0A212T4Y7</accession>
<keyword evidence="4" id="KW-1185">Reference proteome</keyword>
<proteinExistence type="predicted"/>
<evidence type="ECO:0000313" key="4">
    <source>
        <dbReference type="Proteomes" id="UP000198122"/>
    </source>
</evidence>